<reference evidence="2 3" key="2">
    <citation type="submission" date="2019-05" db="EMBL/GenBank/DDBJ databases">
        <authorList>
            <person name="Ravantti J.J."/>
        </authorList>
    </citation>
    <scope>NUCLEOTIDE SEQUENCE [LARGE SCALE GENOMIC DNA]</scope>
    <source>
        <strain evidence="2 3">B185</strain>
    </source>
</reference>
<dbReference type="Proteomes" id="UP000304840">
    <property type="component" value="Chromosome"/>
</dbReference>
<organism evidence="2 3">
    <name type="scientific">Flavobacterium columnare</name>
    <dbReference type="NCBI Taxonomy" id="996"/>
    <lineage>
        <taxon>Bacteria</taxon>
        <taxon>Pseudomonadati</taxon>
        <taxon>Bacteroidota</taxon>
        <taxon>Flavobacteriia</taxon>
        <taxon>Flavobacteriales</taxon>
        <taxon>Flavobacteriaceae</taxon>
        <taxon>Flavobacterium</taxon>
    </lineage>
</organism>
<evidence type="ECO:0000313" key="2">
    <source>
        <dbReference type="EMBL" id="AMO19457.1"/>
    </source>
</evidence>
<dbReference type="PANTHER" id="PTHR43689">
    <property type="entry name" value="HYDROLASE"/>
    <property type="match status" value="1"/>
</dbReference>
<keyword evidence="2" id="KW-0378">Hydrolase</keyword>
<feature type="domain" description="Serine aminopeptidase S33" evidence="1">
    <location>
        <begin position="78"/>
        <end position="237"/>
    </location>
</feature>
<accession>A0AAI8CGD3</accession>
<dbReference type="PANTHER" id="PTHR43689:SF8">
    <property type="entry name" value="ALPHA_BETA-HYDROLASES SUPERFAMILY PROTEIN"/>
    <property type="match status" value="1"/>
</dbReference>
<dbReference type="EMBL" id="CP010992">
    <property type="protein sequence ID" value="AMO19457.1"/>
    <property type="molecule type" value="Genomic_DNA"/>
</dbReference>
<dbReference type="RefSeq" id="WP_041253147.1">
    <property type="nucleotide sequence ID" value="NZ_CP016277.1"/>
</dbReference>
<dbReference type="InterPro" id="IPR029058">
    <property type="entry name" value="AB_hydrolase_fold"/>
</dbReference>
<evidence type="ECO:0000313" key="3">
    <source>
        <dbReference type="Proteomes" id="UP000304840"/>
    </source>
</evidence>
<dbReference type="SUPFAM" id="SSF53474">
    <property type="entry name" value="alpha/beta-Hydrolases"/>
    <property type="match status" value="1"/>
</dbReference>
<dbReference type="GO" id="GO:0016787">
    <property type="term" value="F:hydrolase activity"/>
    <property type="evidence" value="ECO:0007669"/>
    <property type="project" value="UniProtKB-KW"/>
</dbReference>
<sequence>MNHFFYFLFTKSIGLYLNILSFLMPKKALEISFLLFSTPRKGKLKKEKLPQFLQNPKKERLNYKDSFFQTYVWEGNDTRILLVHGWQSNSSRWENMFSYLKKTGSTIIALDAPAHGLSEGKKFSIPQYSQFISKTVQRYQPQYLIGHSIGGKACLYYQYNFPTNVIKKIIILGAPCDFTTILKNYTDLLSLNAKLVKELKNKCTTEYKQKIETFSADLFVQNTKIKGLVVHDIHDKTVSIDEGIKIVKAWKNARFLQTKDLGHSLQNSEVFKEIGLFLFD</sequence>
<gene>
    <name evidence="2" type="ORF">UN65_03055</name>
</gene>
<protein>
    <submittedName>
        <fullName evidence="2">Alpha/beta hydrolase</fullName>
    </submittedName>
</protein>
<proteinExistence type="predicted"/>
<dbReference type="Pfam" id="PF12146">
    <property type="entry name" value="Hydrolase_4"/>
    <property type="match status" value="1"/>
</dbReference>
<evidence type="ECO:0000259" key="1">
    <source>
        <dbReference type="Pfam" id="PF12146"/>
    </source>
</evidence>
<dbReference type="InterPro" id="IPR022742">
    <property type="entry name" value="Hydrolase_4"/>
</dbReference>
<name>A0AAI8CGD3_9FLAO</name>
<reference evidence="3" key="1">
    <citation type="submission" date="2016-03" db="EMBL/GenBank/DDBJ databases">
        <title>Flavobacterium columnare strain B185, complete genome.</title>
        <authorList>
            <person name="Sundberg L.-R."/>
            <person name="Papponen P."/>
            <person name="Laanto E."/>
        </authorList>
    </citation>
    <scope>NUCLEOTIDE SEQUENCE [LARGE SCALE GENOMIC DNA]</scope>
    <source>
        <strain evidence="3">B185</strain>
    </source>
</reference>
<dbReference type="AlphaFoldDB" id="A0AAI8CGD3"/>
<dbReference type="Gene3D" id="3.40.50.1820">
    <property type="entry name" value="alpha/beta hydrolase"/>
    <property type="match status" value="1"/>
</dbReference>